<gene>
    <name evidence="6" type="ORF">GCM10009681_48090</name>
</gene>
<keyword evidence="1" id="KW-0285">Flavoprotein</keyword>
<comment type="caution">
    <text evidence="6">The sequence shown here is derived from an EMBL/GenBank/DDBJ whole genome shotgun (WGS) entry which is preliminary data.</text>
</comment>
<protein>
    <submittedName>
        <fullName evidence="6">LLM class flavin-dependent oxidoreductase</fullName>
    </submittedName>
</protein>
<name>A0ABP4X5N1_9ACTN</name>
<proteinExistence type="predicted"/>
<dbReference type="Proteomes" id="UP001500655">
    <property type="component" value="Unassembled WGS sequence"/>
</dbReference>
<dbReference type="PANTHER" id="PTHR42847">
    <property type="entry name" value="ALKANESULFONATE MONOOXYGENASE"/>
    <property type="match status" value="1"/>
</dbReference>
<reference evidence="7" key="1">
    <citation type="journal article" date="2019" name="Int. J. Syst. Evol. Microbiol.">
        <title>The Global Catalogue of Microorganisms (GCM) 10K type strain sequencing project: providing services to taxonomists for standard genome sequencing and annotation.</title>
        <authorList>
            <consortium name="The Broad Institute Genomics Platform"/>
            <consortium name="The Broad Institute Genome Sequencing Center for Infectious Disease"/>
            <person name="Wu L."/>
            <person name="Ma J."/>
        </authorList>
    </citation>
    <scope>NUCLEOTIDE SEQUENCE [LARGE SCALE GENOMIC DNA]</scope>
    <source>
        <strain evidence="7">JCM 13249</strain>
    </source>
</reference>
<evidence type="ECO:0000256" key="4">
    <source>
        <dbReference type="ARBA" id="ARBA00023033"/>
    </source>
</evidence>
<keyword evidence="7" id="KW-1185">Reference proteome</keyword>
<keyword evidence="2" id="KW-0288">FMN</keyword>
<organism evidence="6 7">
    <name type="scientific">Luedemannella helvata</name>
    <dbReference type="NCBI Taxonomy" id="349315"/>
    <lineage>
        <taxon>Bacteria</taxon>
        <taxon>Bacillati</taxon>
        <taxon>Actinomycetota</taxon>
        <taxon>Actinomycetes</taxon>
        <taxon>Micromonosporales</taxon>
        <taxon>Micromonosporaceae</taxon>
        <taxon>Luedemannella</taxon>
    </lineage>
</organism>
<evidence type="ECO:0000256" key="2">
    <source>
        <dbReference type="ARBA" id="ARBA00022643"/>
    </source>
</evidence>
<feature type="domain" description="Luciferase-like" evidence="5">
    <location>
        <begin position="18"/>
        <end position="329"/>
    </location>
</feature>
<keyword evidence="4" id="KW-0503">Monooxygenase</keyword>
<dbReference type="RefSeq" id="WP_344086351.1">
    <property type="nucleotide sequence ID" value="NZ_BAAALS010000029.1"/>
</dbReference>
<evidence type="ECO:0000313" key="7">
    <source>
        <dbReference type="Proteomes" id="UP001500655"/>
    </source>
</evidence>
<keyword evidence="3" id="KW-0560">Oxidoreductase</keyword>
<evidence type="ECO:0000256" key="3">
    <source>
        <dbReference type="ARBA" id="ARBA00023002"/>
    </source>
</evidence>
<evidence type="ECO:0000313" key="6">
    <source>
        <dbReference type="EMBL" id="GAA1771010.1"/>
    </source>
</evidence>
<evidence type="ECO:0000256" key="1">
    <source>
        <dbReference type="ARBA" id="ARBA00022630"/>
    </source>
</evidence>
<evidence type="ECO:0000259" key="5">
    <source>
        <dbReference type="Pfam" id="PF00296"/>
    </source>
</evidence>
<sequence length="358" mass="37546">MTLFHWFLPTSGDGDQIGAATVTAGAAAHPRPATLDYLTEVARAAEDGGFTAALTPVGAGCPDPWIVCSAVAARTSRITLLVAFRTGFALPTLVAQQAAAFHELTGGRLALNAVTGGQAAEQRAYGDFLDHDARYARTAEVLEVLRASFAGAPFDYDGAHYRVEGGGLARPVSPAPPLYFGGASPAAEAVAARLADTYLMWGEPPAAIAERIARIRALAGVHGRDLRLGIRLHVIARETADEAWAHAAQLLAGMSPERIAAAQARFASMESVGQARMTALHGGRADQLEIAPNLWAGVGLVREGAGTALVGSYAQVAERIAEYAELGLHEFILSGWPHLEEARRVGEHVLPLVAAARV</sequence>
<dbReference type="Gene3D" id="3.20.20.30">
    <property type="entry name" value="Luciferase-like domain"/>
    <property type="match status" value="1"/>
</dbReference>
<dbReference type="InterPro" id="IPR036661">
    <property type="entry name" value="Luciferase-like_sf"/>
</dbReference>
<accession>A0ABP4X5N1</accession>
<dbReference type="Pfam" id="PF00296">
    <property type="entry name" value="Bac_luciferase"/>
    <property type="match status" value="1"/>
</dbReference>
<dbReference type="InterPro" id="IPR050172">
    <property type="entry name" value="SsuD_RutA_monooxygenase"/>
</dbReference>
<dbReference type="InterPro" id="IPR011251">
    <property type="entry name" value="Luciferase-like_dom"/>
</dbReference>
<dbReference type="CDD" id="cd01094">
    <property type="entry name" value="Alkanesulfonate_monoxygenase"/>
    <property type="match status" value="1"/>
</dbReference>
<dbReference type="SUPFAM" id="SSF51679">
    <property type="entry name" value="Bacterial luciferase-like"/>
    <property type="match status" value="1"/>
</dbReference>
<dbReference type="PANTHER" id="PTHR42847:SF4">
    <property type="entry name" value="ALKANESULFONATE MONOOXYGENASE-RELATED"/>
    <property type="match status" value="1"/>
</dbReference>
<dbReference type="EMBL" id="BAAALS010000029">
    <property type="protein sequence ID" value="GAA1771010.1"/>
    <property type="molecule type" value="Genomic_DNA"/>
</dbReference>